<evidence type="ECO:0000313" key="2">
    <source>
        <dbReference type="Proteomes" id="UP000019149"/>
    </source>
</evidence>
<gene>
    <name evidence="1" type="ORF">EGR_05409</name>
</gene>
<accession>W6V1N4</accession>
<dbReference type="AlphaFoldDB" id="W6V1N4"/>
<comment type="caution">
    <text evidence="1">The sequence shown here is derived from an EMBL/GenBank/DDBJ whole genome shotgun (WGS) entry which is preliminary data.</text>
</comment>
<dbReference type="RefSeq" id="XP_024350985.1">
    <property type="nucleotide sequence ID" value="XM_024494658.1"/>
</dbReference>
<organism evidence="1 2">
    <name type="scientific">Echinococcus granulosus</name>
    <name type="common">Hydatid tapeworm</name>
    <dbReference type="NCBI Taxonomy" id="6210"/>
    <lineage>
        <taxon>Eukaryota</taxon>
        <taxon>Metazoa</taxon>
        <taxon>Spiralia</taxon>
        <taxon>Lophotrochozoa</taxon>
        <taxon>Platyhelminthes</taxon>
        <taxon>Cestoda</taxon>
        <taxon>Eucestoda</taxon>
        <taxon>Cyclophyllidea</taxon>
        <taxon>Taeniidae</taxon>
        <taxon>Echinococcus</taxon>
        <taxon>Echinococcus granulosus group</taxon>
    </lineage>
</organism>
<name>W6V1N4_ECHGR</name>
<proteinExistence type="predicted"/>
<dbReference type="Proteomes" id="UP000019149">
    <property type="component" value="Unassembled WGS sequence"/>
</dbReference>
<sequence>MCPPINLQNVRILSFNINKAECGLEPSSFFAPKSGYLFHSAMVKFHSLKKYFCKFLAFNDQPEMLHCPTTICITVHLVKLFAFRRHHLKLGMLLLMIKQPFLQAVTLKMPSFRHKYGSSNKPYFFLQGTKNGGRIELATILVFYNYTLVSIPIYTFTPTHSLYLSCVNYVHFCPIRQVSLNITNKIAKTSKLDCLKYTMTNGVNCVEEMPVNMDYRQCSDCCEMGLFKAAAINAGLVKPTYVNDDLRPPVTNTSRHLISSFFPRGSIVRKTLEDLFGSLVQNVPVIPIGQICSTRPLLSFLKPRECKESLLLQSRVNILFQSSTHFPLKNMALDALQHHLVVEVHGKRFVLKANGNRALSTYLPASLLSLNFSLYFAQIYSDGKASTLAHLMLNYFMHKKIIQQVTKKISLFANVKIITTGINRSSLMLKLFWCIIRLFVTCIELC</sequence>
<dbReference type="GeneID" id="36341124"/>
<keyword evidence="2" id="KW-1185">Reference proteome</keyword>
<reference evidence="1 2" key="1">
    <citation type="journal article" date="2013" name="Nat. Genet.">
        <title>The genome of the hydatid tapeworm Echinococcus granulosus.</title>
        <authorList>
            <person name="Zheng H."/>
            <person name="Zhang W."/>
            <person name="Zhang L."/>
            <person name="Zhang Z."/>
            <person name="Li J."/>
            <person name="Lu G."/>
            <person name="Zhu Y."/>
            <person name="Wang Y."/>
            <person name="Huang Y."/>
            <person name="Liu J."/>
            <person name="Kang H."/>
            <person name="Chen J."/>
            <person name="Wang L."/>
            <person name="Chen A."/>
            <person name="Yu S."/>
            <person name="Gao Z."/>
            <person name="Jin L."/>
            <person name="Gu W."/>
            <person name="Wang Z."/>
            <person name="Zhao L."/>
            <person name="Shi B."/>
            <person name="Wen H."/>
            <person name="Lin R."/>
            <person name="Jones M.K."/>
            <person name="Brejova B."/>
            <person name="Vinar T."/>
            <person name="Zhao G."/>
            <person name="McManus D.P."/>
            <person name="Chen Z."/>
            <person name="Zhou Y."/>
            <person name="Wang S."/>
        </authorList>
    </citation>
    <scope>NUCLEOTIDE SEQUENCE [LARGE SCALE GENOMIC DNA]</scope>
</reference>
<dbReference type="EMBL" id="APAU02000039">
    <property type="protein sequence ID" value="EUB59789.1"/>
    <property type="molecule type" value="Genomic_DNA"/>
</dbReference>
<dbReference type="KEGG" id="egl:EGR_05409"/>
<dbReference type="CTD" id="36341124"/>
<protein>
    <submittedName>
        <fullName evidence="1">Uncharacterized protein</fullName>
    </submittedName>
</protein>
<evidence type="ECO:0000313" key="1">
    <source>
        <dbReference type="EMBL" id="EUB59789.1"/>
    </source>
</evidence>